<evidence type="ECO:0000313" key="1">
    <source>
        <dbReference type="EMBL" id="RON54958.1"/>
    </source>
</evidence>
<dbReference type="EMBL" id="MOBP01000006">
    <property type="protein sequence ID" value="RON54958.1"/>
    <property type="molecule type" value="Genomic_DNA"/>
</dbReference>
<proteinExistence type="predicted"/>
<protein>
    <submittedName>
        <fullName evidence="1">Phage tail protein</fullName>
    </submittedName>
</protein>
<dbReference type="AlphaFoldDB" id="A0A423KM50"/>
<sequence>MALGFTPAIEIYGANETLINQRLISWEHIDAAGIESDQLTLVLDLEGLEGLPNLGGKVGLRVGYLESGLVNKGQFLVARRTPTLFPFRVSLVATAAPFTATDETGFLLRRSASHGPTTVGALFRELTSRHGFSPRVDPALSLIKIDHMDQSNESDMGFITRLANKYRAVTKPVDELYVLAMPGQVKSLSGKVLADVRLSVTRNNRPGDHGFISATLDDTARDKSQGCKVSWWDAAAGVFREVTVGKAPFKVVRQGCQSENEARAVGEGEVRNMARQKLKVKISCPGNPNFSAEGLVLLDDTWPDFMRGRWSIDKVTASGDRTSSYRCMIEATCLDPDAVAFD</sequence>
<evidence type="ECO:0000313" key="2">
    <source>
        <dbReference type="Proteomes" id="UP000283627"/>
    </source>
</evidence>
<dbReference type="RefSeq" id="WP_123405838.1">
    <property type="nucleotide sequence ID" value="NZ_MOBP01000006.1"/>
</dbReference>
<dbReference type="OrthoDB" id="4070623at2"/>
<accession>A0A423KM50</accession>
<gene>
    <name evidence="1" type="ORF">BK665_11615</name>
</gene>
<organism evidence="1 2">
    <name type="scientific">Pseudomonas frederiksbergensis</name>
    <dbReference type="NCBI Taxonomy" id="104087"/>
    <lineage>
        <taxon>Bacteria</taxon>
        <taxon>Pseudomonadati</taxon>
        <taxon>Pseudomonadota</taxon>
        <taxon>Gammaproteobacteria</taxon>
        <taxon>Pseudomonadales</taxon>
        <taxon>Pseudomonadaceae</taxon>
        <taxon>Pseudomonas</taxon>
    </lineage>
</organism>
<dbReference type="SUPFAM" id="SSF69279">
    <property type="entry name" value="Phage tail proteins"/>
    <property type="match status" value="1"/>
</dbReference>
<comment type="caution">
    <text evidence="1">The sequence shown here is derived from an EMBL/GenBank/DDBJ whole genome shotgun (WGS) entry which is preliminary data.</text>
</comment>
<name>A0A423KM50_9PSED</name>
<reference evidence="1 2" key="1">
    <citation type="submission" date="2016-10" db="EMBL/GenBank/DDBJ databases">
        <title>Comparative genome analysis of multiple Pseudomonas spp. focuses on biocontrol and plant growth promoting traits.</title>
        <authorList>
            <person name="Tao X.-Y."/>
            <person name="Taylor C.G."/>
        </authorList>
    </citation>
    <scope>NUCLEOTIDE SEQUENCE [LARGE SCALE GENOMIC DNA]</scope>
    <source>
        <strain evidence="1 2">39A2</strain>
    </source>
</reference>
<dbReference type="Proteomes" id="UP000283627">
    <property type="component" value="Unassembled WGS sequence"/>
</dbReference>